<organism evidence="2 3">
    <name type="scientific">Pholiota conissans</name>
    <dbReference type="NCBI Taxonomy" id="109636"/>
    <lineage>
        <taxon>Eukaryota</taxon>
        <taxon>Fungi</taxon>
        <taxon>Dikarya</taxon>
        <taxon>Basidiomycota</taxon>
        <taxon>Agaricomycotina</taxon>
        <taxon>Agaricomycetes</taxon>
        <taxon>Agaricomycetidae</taxon>
        <taxon>Agaricales</taxon>
        <taxon>Agaricineae</taxon>
        <taxon>Strophariaceae</taxon>
        <taxon>Pholiota</taxon>
    </lineage>
</organism>
<sequence>MVKIFEIFTPQQPSTLSSHREMFPSYSQDPSTSYGNLYSASTSSTNPSKDGFQVVEHCPSCQCQRRQEANTTFACPIPQKHASYFDPGVLLRGSQWDYPPLSSLDQPNFSVGSSEILPENFLQPLSNNIGIGARIPLQPQPFPHVNSPSSSSRSSTSTSTSSWSCDSLSGVSSVSDESVFSRDEPFPQSPATIDAVPIPAFLENLERYNTYKDYCLNILSHEVIENMSIDDIDEFMKDHFPEIANKLGLFEQDFINARITDDFLSTFNGL</sequence>
<dbReference type="Proteomes" id="UP000807469">
    <property type="component" value="Unassembled WGS sequence"/>
</dbReference>
<evidence type="ECO:0000256" key="1">
    <source>
        <dbReference type="SAM" id="MobiDB-lite"/>
    </source>
</evidence>
<evidence type="ECO:0000313" key="2">
    <source>
        <dbReference type="EMBL" id="KAF9475296.1"/>
    </source>
</evidence>
<evidence type="ECO:0000313" key="3">
    <source>
        <dbReference type="Proteomes" id="UP000807469"/>
    </source>
</evidence>
<accession>A0A9P6CQ09</accession>
<gene>
    <name evidence="2" type="ORF">BDN70DRAFT_935991</name>
</gene>
<feature type="compositionally biased region" description="Low complexity" evidence="1">
    <location>
        <begin position="147"/>
        <end position="170"/>
    </location>
</feature>
<dbReference type="AlphaFoldDB" id="A0A9P6CQ09"/>
<protein>
    <submittedName>
        <fullName evidence="2">Uncharacterized protein</fullName>
    </submittedName>
</protein>
<feature type="region of interest" description="Disordered" evidence="1">
    <location>
        <begin position="140"/>
        <end position="170"/>
    </location>
</feature>
<comment type="caution">
    <text evidence="2">The sequence shown here is derived from an EMBL/GenBank/DDBJ whole genome shotgun (WGS) entry which is preliminary data.</text>
</comment>
<reference evidence="2" key="1">
    <citation type="submission" date="2020-11" db="EMBL/GenBank/DDBJ databases">
        <authorList>
            <consortium name="DOE Joint Genome Institute"/>
            <person name="Ahrendt S."/>
            <person name="Riley R."/>
            <person name="Andreopoulos W."/>
            <person name="Labutti K."/>
            <person name="Pangilinan J."/>
            <person name="Ruiz-Duenas F.J."/>
            <person name="Barrasa J.M."/>
            <person name="Sanchez-Garcia M."/>
            <person name="Camarero S."/>
            <person name="Miyauchi S."/>
            <person name="Serrano A."/>
            <person name="Linde D."/>
            <person name="Babiker R."/>
            <person name="Drula E."/>
            <person name="Ayuso-Fernandez I."/>
            <person name="Pacheco R."/>
            <person name="Padilla G."/>
            <person name="Ferreira P."/>
            <person name="Barriuso J."/>
            <person name="Kellner H."/>
            <person name="Castanera R."/>
            <person name="Alfaro M."/>
            <person name="Ramirez L."/>
            <person name="Pisabarro A.G."/>
            <person name="Kuo A."/>
            <person name="Tritt A."/>
            <person name="Lipzen A."/>
            <person name="He G."/>
            <person name="Yan M."/>
            <person name="Ng V."/>
            <person name="Cullen D."/>
            <person name="Martin F."/>
            <person name="Rosso M.-N."/>
            <person name="Henrissat B."/>
            <person name="Hibbett D."/>
            <person name="Martinez A.T."/>
            <person name="Grigoriev I.V."/>
        </authorList>
    </citation>
    <scope>NUCLEOTIDE SEQUENCE</scope>
    <source>
        <strain evidence="2">CIRM-BRFM 674</strain>
    </source>
</reference>
<dbReference type="EMBL" id="MU155338">
    <property type="protein sequence ID" value="KAF9475296.1"/>
    <property type="molecule type" value="Genomic_DNA"/>
</dbReference>
<proteinExistence type="predicted"/>
<keyword evidence="3" id="KW-1185">Reference proteome</keyword>
<name>A0A9P6CQ09_9AGAR</name>